<name>W5TIZ7_9NOCA</name>
<protein>
    <submittedName>
        <fullName evidence="1">Uncharacterized protein</fullName>
    </submittedName>
</protein>
<evidence type="ECO:0000313" key="1">
    <source>
        <dbReference type="EMBL" id="AHH19139.1"/>
    </source>
</evidence>
<accession>W5TIZ7</accession>
<gene>
    <name evidence="1" type="ORF">NONO_c43550</name>
</gene>
<evidence type="ECO:0000313" key="2">
    <source>
        <dbReference type="Proteomes" id="UP000019150"/>
    </source>
</evidence>
<dbReference type="AlphaFoldDB" id="W5TIZ7"/>
<dbReference type="KEGG" id="nno:NONO_c43550"/>
<dbReference type="HOGENOM" id="CLU_3397607_0_0_11"/>
<reference evidence="1 2" key="1">
    <citation type="journal article" date="2014" name="Appl. Environ. Microbiol.">
        <title>Insights into the Microbial Degradation of Rubber and Gutta-Percha by Analysis of the Complete Genome of Nocardia nova SH22a.</title>
        <authorList>
            <person name="Luo Q."/>
            <person name="Hiessl S."/>
            <person name="Poehlein A."/>
            <person name="Daniel R."/>
            <person name="Steinbuchel A."/>
        </authorList>
    </citation>
    <scope>NUCLEOTIDE SEQUENCE [LARGE SCALE GENOMIC DNA]</scope>
    <source>
        <strain evidence="1">SH22a</strain>
    </source>
</reference>
<organism evidence="1 2">
    <name type="scientific">Nocardia nova SH22a</name>
    <dbReference type="NCBI Taxonomy" id="1415166"/>
    <lineage>
        <taxon>Bacteria</taxon>
        <taxon>Bacillati</taxon>
        <taxon>Actinomycetota</taxon>
        <taxon>Actinomycetes</taxon>
        <taxon>Mycobacteriales</taxon>
        <taxon>Nocardiaceae</taxon>
        <taxon>Nocardia</taxon>
    </lineage>
</organism>
<keyword evidence="2" id="KW-1185">Reference proteome</keyword>
<dbReference type="STRING" id="1415166.NONO_c43550"/>
<dbReference type="EMBL" id="CP006850">
    <property type="protein sequence ID" value="AHH19139.1"/>
    <property type="molecule type" value="Genomic_DNA"/>
</dbReference>
<dbReference type="Proteomes" id="UP000019150">
    <property type="component" value="Chromosome"/>
</dbReference>
<sequence>MIIGQALWFGSTALLWYAIRGLGHSESGRSR</sequence>
<proteinExistence type="predicted"/>